<feature type="region of interest" description="Disordered" evidence="1">
    <location>
        <begin position="417"/>
        <end position="570"/>
    </location>
</feature>
<keyword evidence="3" id="KW-1185">Reference proteome</keyword>
<feature type="compositionally biased region" description="Basic residues" evidence="1">
    <location>
        <begin position="528"/>
        <end position="537"/>
    </location>
</feature>
<evidence type="ECO:0000313" key="2">
    <source>
        <dbReference type="EMBL" id="CAF9916262.1"/>
    </source>
</evidence>
<sequence>MPTYRSITISLISQFDILTIPEYAPPTTPTDPFSNAPTLVNPDHSLVSVYIPTYPSSQFWLSYSISPPHPPQLLYYFKLYLNGNPVVSWGCGEDDDYRGKTMFGLFKPSLSPGLAKGAALQRRVLCFGPDIAGLDNHGVDNLGDVLEIKVFRSKGRKRIKPDARTLQSVGISPSIDGKRSQQQAGGGINQSTDVGFHGIVSLMQVPSWTKHPQRYYKYALLDPLDTPFATFRYYYRSWDQLEALGIISPDPSEISSITSIESSPSRSQQNLATTAERPLSPRDSSNTLDSYVSVSASSDNASTNDALHMAEDPKNSSTTDAATATTPNKTPIEDSRRTETIPEAPAARATDDDAQSQSTTNSPNESPLKIPFFLPRPPTPPPSSTPSKLAQLPNSIPPTTRDFNTLASKESFATLIRNRLPDPDPSAFKLNNPAEPYDEPPKNPNLPTSDRANSLGKRCGTGNMGVLMTVVNSAKNRRRREAAAASEDEPSDGERTEPEAGENLSTGSGSEGSGKASEGSGKASDRSARKKRAKAGKRRAEEEGEEEVGVEKRPEERKKRERKRNLWEEL</sequence>
<dbReference type="Proteomes" id="UP000664534">
    <property type="component" value="Unassembled WGS sequence"/>
</dbReference>
<feature type="region of interest" description="Disordered" evidence="1">
    <location>
        <begin position="255"/>
        <end position="403"/>
    </location>
</feature>
<accession>A0A8H3F5A5</accession>
<dbReference type="EMBL" id="CAJPDT010000016">
    <property type="protein sequence ID" value="CAF9916262.1"/>
    <property type="molecule type" value="Genomic_DNA"/>
</dbReference>
<name>A0A8H3F5A5_9LECA</name>
<evidence type="ECO:0000313" key="3">
    <source>
        <dbReference type="Proteomes" id="UP000664534"/>
    </source>
</evidence>
<feature type="compositionally biased region" description="Low complexity" evidence="1">
    <location>
        <begin position="287"/>
        <end position="307"/>
    </location>
</feature>
<feature type="compositionally biased region" description="Basic and acidic residues" evidence="1">
    <location>
        <begin position="331"/>
        <end position="340"/>
    </location>
</feature>
<comment type="caution">
    <text evidence="2">The sequence shown here is derived from an EMBL/GenBank/DDBJ whole genome shotgun (WGS) entry which is preliminary data.</text>
</comment>
<organism evidence="2 3">
    <name type="scientific">Imshaugia aleurites</name>
    <dbReference type="NCBI Taxonomy" id="172621"/>
    <lineage>
        <taxon>Eukaryota</taxon>
        <taxon>Fungi</taxon>
        <taxon>Dikarya</taxon>
        <taxon>Ascomycota</taxon>
        <taxon>Pezizomycotina</taxon>
        <taxon>Lecanoromycetes</taxon>
        <taxon>OSLEUM clade</taxon>
        <taxon>Lecanoromycetidae</taxon>
        <taxon>Lecanorales</taxon>
        <taxon>Lecanorineae</taxon>
        <taxon>Parmeliaceae</taxon>
        <taxon>Imshaugia</taxon>
    </lineage>
</organism>
<evidence type="ECO:0000256" key="1">
    <source>
        <dbReference type="SAM" id="MobiDB-lite"/>
    </source>
</evidence>
<reference evidence="2" key="1">
    <citation type="submission" date="2021-03" db="EMBL/GenBank/DDBJ databases">
        <authorList>
            <person name="Tagirdzhanova G."/>
        </authorList>
    </citation>
    <scope>NUCLEOTIDE SEQUENCE</scope>
</reference>
<feature type="compositionally biased region" description="Low complexity" evidence="1">
    <location>
        <begin position="513"/>
        <end position="522"/>
    </location>
</feature>
<proteinExistence type="predicted"/>
<protein>
    <submittedName>
        <fullName evidence="2">Uncharacterized protein</fullName>
    </submittedName>
</protein>
<dbReference type="OrthoDB" id="436496at2759"/>
<feature type="compositionally biased region" description="Polar residues" evidence="1">
    <location>
        <begin position="392"/>
        <end position="403"/>
    </location>
</feature>
<feature type="compositionally biased region" description="Pro residues" evidence="1">
    <location>
        <begin position="374"/>
        <end position="384"/>
    </location>
</feature>
<feature type="compositionally biased region" description="Basic and acidic residues" evidence="1">
    <location>
        <begin position="549"/>
        <end position="570"/>
    </location>
</feature>
<dbReference type="AlphaFoldDB" id="A0A8H3F5A5"/>
<feature type="compositionally biased region" description="Polar residues" evidence="1">
    <location>
        <begin position="355"/>
        <end position="365"/>
    </location>
</feature>
<feature type="compositionally biased region" description="Low complexity" evidence="1">
    <location>
        <begin position="255"/>
        <end position="267"/>
    </location>
</feature>
<gene>
    <name evidence="2" type="ORF">IMSHALPRED_003023</name>
</gene>
<feature type="compositionally biased region" description="Low complexity" evidence="1">
    <location>
        <begin position="315"/>
        <end position="330"/>
    </location>
</feature>